<dbReference type="EMBL" id="CP088156">
    <property type="protein sequence ID" value="UFZ07814.1"/>
    <property type="molecule type" value="Genomic_DNA"/>
</dbReference>
<evidence type="ECO:0008006" key="3">
    <source>
        <dbReference type="Google" id="ProtNLM"/>
    </source>
</evidence>
<reference evidence="1" key="1">
    <citation type="journal article" date="2024" name="Antonie Van Leeuwenhoek">
        <title>Bradyrhizobium ontarionense sp. nov., a novel bacterial symbiont isolated from Aeschynomene indica (Indian jointvetch), harbours photosynthesis, nitrogen fixation and nitrous oxide (N2O) reductase genes.</title>
        <authorList>
            <person name="Bromfield E.S.P."/>
            <person name="Cloutier S."/>
        </authorList>
    </citation>
    <scope>NUCLEOTIDE SEQUENCE</scope>
    <source>
        <strain evidence="1">A19</strain>
    </source>
</reference>
<accession>A0ABY3RML2</accession>
<dbReference type="Proteomes" id="UP001431010">
    <property type="component" value="Chromosome"/>
</dbReference>
<organism evidence="1 2">
    <name type="scientific">Bradyrhizobium ontarionense</name>
    <dbReference type="NCBI Taxonomy" id="2898149"/>
    <lineage>
        <taxon>Bacteria</taxon>
        <taxon>Pseudomonadati</taxon>
        <taxon>Pseudomonadota</taxon>
        <taxon>Alphaproteobacteria</taxon>
        <taxon>Hyphomicrobiales</taxon>
        <taxon>Nitrobacteraceae</taxon>
        <taxon>Bradyrhizobium</taxon>
    </lineage>
</organism>
<evidence type="ECO:0000313" key="2">
    <source>
        <dbReference type="Proteomes" id="UP001431010"/>
    </source>
</evidence>
<protein>
    <recommendedName>
        <fullName evidence="3">Transposase</fullName>
    </recommendedName>
</protein>
<proteinExistence type="predicted"/>
<sequence>MNQDLLTISRQDPNQLFKGVLSAAIAADLTPGAATMGNWHARFAD</sequence>
<gene>
    <name evidence="1" type="ORF">LQG66_16560</name>
</gene>
<keyword evidence="2" id="KW-1185">Reference proteome</keyword>
<name>A0ABY3RML2_9BRAD</name>
<dbReference type="RefSeq" id="WP_231327264.1">
    <property type="nucleotide sequence ID" value="NZ_CP088156.1"/>
</dbReference>
<evidence type="ECO:0000313" key="1">
    <source>
        <dbReference type="EMBL" id="UFZ07814.1"/>
    </source>
</evidence>